<dbReference type="Proteomes" id="UP000567922">
    <property type="component" value="Unassembled WGS sequence"/>
</dbReference>
<reference evidence="1 2" key="1">
    <citation type="submission" date="2020-08" db="EMBL/GenBank/DDBJ databases">
        <title>Sequencing the genomes of 1000 actinobacteria strains.</title>
        <authorList>
            <person name="Klenk H.-P."/>
        </authorList>
    </citation>
    <scope>NUCLEOTIDE SEQUENCE [LARGE SCALE GENOMIC DNA]</scope>
    <source>
        <strain evidence="1 2">DSM 45258</strain>
    </source>
</reference>
<dbReference type="Gene3D" id="3.40.50.150">
    <property type="entry name" value="Vaccinia Virus protein VP39"/>
    <property type="match status" value="1"/>
</dbReference>
<proteinExistence type="predicted"/>
<evidence type="ECO:0000313" key="1">
    <source>
        <dbReference type="EMBL" id="MBB3036516.1"/>
    </source>
</evidence>
<comment type="caution">
    <text evidence="1">The sequence shown here is derived from an EMBL/GenBank/DDBJ whole genome shotgun (WGS) entry which is preliminary data.</text>
</comment>
<gene>
    <name evidence="1" type="ORF">FHU29_000950</name>
</gene>
<dbReference type="EMBL" id="JACHWS010000001">
    <property type="protein sequence ID" value="MBB3036516.1"/>
    <property type="molecule type" value="Genomic_DNA"/>
</dbReference>
<name>A0A839RK70_9ACTN</name>
<accession>A0A839RK70</accession>
<protein>
    <submittedName>
        <fullName evidence="1">Spermidine synthase</fullName>
    </submittedName>
</protein>
<dbReference type="OrthoDB" id="9793351at2"/>
<organism evidence="1 2">
    <name type="scientific">Hoyosella altamirensis</name>
    <dbReference type="NCBI Taxonomy" id="616997"/>
    <lineage>
        <taxon>Bacteria</taxon>
        <taxon>Bacillati</taxon>
        <taxon>Actinomycetota</taxon>
        <taxon>Actinomycetes</taxon>
        <taxon>Mycobacteriales</taxon>
        <taxon>Hoyosellaceae</taxon>
        <taxon>Hoyosella</taxon>
    </lineage>
</organism>
<dbReference type="AlphaFoldDB" id="A0A839RK70"/>
<sequence>MRFEELAYKQTAIGEVSLRRRWDPAVQKDVYEVKLDDDYLMSSLFTVAEEDLARIALTHLDGEQLHVAVGGLGLGYTALTVLDDSRVDSLIVIDALAEVISWHEEGLIPAGRRLMADERCRFVHADFFELNGTSSLDPQRPDQRFDAVIVDIDHSPQHVLHPKNAALYSVDGLRQLATHIQPGGVLALWSNDPPDDQFITRLSAVFASADARVVEFPNPLQGGQSANTVYLAITADANSKTHTSGTAS</sequence>
<dbReference type="InterPro" id="IPR029063">
    <property type="entry name" value="SAM-dependent_MTases_sf"/>
</dbReference>
<dbReference type="SUPFAM" id="SSF53335">
    <property type="entry name" value="S-adenosyl-L-methionine-dependent methyltransferases"/>
    <property type="match status" value="1"/>
</dbReference>
<keyword evidence="2" id="KW-1185">Reference proteome</keyword>
<dbReference type="RefSeq" id="WP_064441625.1">
    <property type="nucleotide sequence ID" value="NZ_BDDI01000015.1"/>
</dbReference>
<evidence type="ECO:0000313" key="2">
    <source>
        <dbReference type="Proteomes" id="UP000567922"/>
    </source>
</evidence>